<evidence type="ECO:0000313" key="8">
    <source>
        <dbReference type="EMBL" id="MFN2974645.1"/>
    </source>
</evidence>
<gene>
    <name evidence="6 8" type="primary">nusB</name>
    <name evidence="8" type="ORF">ACK2TP_02600</name>
</gene>
<accession>A0ABW9KG02</accession>
<comment type="similarity">
    <text evidence="1 6">Belongs to the NusB family.</text>
</comment>
<organism evidence="8 9">
    <name type="scientific">Terriglobus aquaticus</name>
    <dbReference type="NCBI Taxonomy" id="940139"/>
    <lineage>
        <taxon>Bacteria</taxon>
        <taxon>Pseudomonadati</taxon>
        <taxon>Acidobacteriota</taxon>
        <taxon>Terriglobia</taxon>
        <taxon>Terriglobales</taxon>
        <taxon>Acidobacteriaceae</taxon>
        <taxon>Terriglobus</taxon>
    </lineage>
</organism>
<sequence length="147" mass="16955">MAGERRKAREIAMQMLYQADMGKQQPLEVRRVFWKSREDENGKQTVEPDTREFAEDLFRVATERSDEVDELIEKHAQNWRLARMAAVDRNVLRMAVAEMLGFRATPHPIVINEALEIARRYAAPESITFLNGVLDAVGRDVLKMRLG</sequence>
<dbReference type="InterPro" id="IPR011605">
    <property type="entry name" value="NusB_fam"/>
</dbReference>
<comment type="function">
    <text evidence="6">Involved in transcription antitermination. Required for transcription of ribosomal RNA (rRNA) genes. Binds specifically to the boxA antiterminator sequence of the ribosomal RNA (rrn) operons.</text>
</comment>
<keyword evidence="3 6" id="KW-0694">RNA-binding</keyword>
<dbReference type="Gene3D" id="1.10.940.10">
    <property type="entry name" value="NusB-like"/>
    <property type="match status" value="1"/>
</dbReference>
<dbReference type="NCBIfam" id="TIGR01951">
    <property type="entry name" value="nusB"/>
    <property type="match status" value="1"/>
</dbReference>
<keyword evidence="9" id="KW-1185">Reference proteome</keyword>
<keyword evidence="5 6" id="KW-0804">Transcription</keyword>
<evidence type="ECO:0000259" key="7">
    <source>
        <dbReference type="Pfam" id="PF01029"/>
    </source>
</evidence>
<name>A0ABW9KG02_9BACT</name>
<reference evidence="8 9" key="1">
    <citation type="submission" date="2024-12" db="EMBL/GenBank/DDBJ databases">
        <authorList>
            <person name="Lee Y."/>
        </authorList>
    </citation>
    <scope>NUCLEOTIDE SEQUENCE [LARGE SCALE GENOMIC DNA]</scope>
    <source>
        <strain evidence="8 9">03SUJ4</strain>
    </source>
</reference>
<evidence type="ECO:0000256" key="6">
    <source>
        <dbReference type="HAMAP-Rule" id="MF_00073"/>
    </source>
</evidence>
<evidence type="ECO:0000256" key="2">
    <source>
        <dbReference type="ARBA" id="ARBA00022814"/>
    </source>
</evidence>
<dbReference type="RefSeq" id="WP_263413795.1">
    <property type="nucleotide sequence ID" value="NZ_BAABBH010000001.1"/>
</dbReference>
<dbReference type="SUPFAM" id="SSF48013">
    <property type="entry name" value="NusB-like"/>
    <property type="match status" value="1"/>
</dbReference>
<dbReference type="EMBL" id="JBJYXY010000001">
    <property type="protein sequence ID" value="MFN2974645.1"/>
    <property type="molecule type" value="Genomic_DNA"/>
</dbReference>
<evidence type="ECO:0000256" key="4">
    <source>
        <dbReference type="ARBA" id="ARBA00023015"/>
    </source>
</evidence>
<dbReference type="Pfam" id="PF01029">
    <property type="entry name" value="NusB"/>
    <property type="match status" value="1"/>
</dbReference>
<dbReference type="HAMAP" id="MF_00073">
    <property type="entry name" value="NusB"/>
    <property type="match status" value="1"/>
</dbReference>
<keyword evidence="2 6" id="KW-0889">Transcription antitermination</keyword>
<dbReference type="Proteomes" id="UP001634747">
    <property type="component" value="Unassembled WGS sequence"/>
</dbReference>
<evidence type="ECO:0000256" key="3">
    <source>
        <dbReference type="ARBA" id="ARBA00022884"/>
    </source>
</evidence>
<evidence type="ECO:0000256" key="5">
    <source>
        <dbReference type="ARBA" id="ARBA00023163"/>
    </source>
</evidence>
<dbReference type="InterPro" id="IPR035926">
    <property type="entry name" value="NusB-like_sf"/>
</dbReference>
<evidence type="ECO:0000256" key="1">
    <source>
        <dbReference type="ARBA" id="ARBA00005952"/>
    </source>
</evidence>
<proteinExistence type="inferred from homology"/>
<feature type="domain" description="NusB/RsmB/TIM44" evidence="7">
    <location>
        <begin position="6"/>
        <end position="138"/>
    </location>
</feature>
<dbReference type="PANTHER" id="PTHR11078:SF3">
    <property type="entry name" value="ANTITERMINATION NUSB DOMAIN-CONTAINING PROTEIN"/>
    <property type="match status" value="1"/>
</dbReference>
<dbReference type="PANTHER" id="PTHR11078">
    <property type="entry name" value="N UTILIZATION SUBSTANCE PROTEIN B-RELATED"/>
    <property type="match status" value="1"/>
</dbReference>
<protein>
    <recommendedName>
        <fullName evidence="6">Transcription antitermination protein NusB</fullName>
    </recommendedName>
    <alternativeName>
        <fullName evidence="6">Antitermination factor NusB</fullName>
    </alternativeName>
</protein>
<comment type="caution">
    <text evidence="8">The sequence shown here is derived from an EMBL/GenBank/DDBJ whole genome shotgun (WGS) entry which is preliminary data.</text>
</comment>
<keyword evidence="4 6" id="KW-0805">Transcription regulation</keyword>
<evidence type="ECO:0000313" key="9">
    <source>
        <dbReference type="Proteomes" id="UP001634747"/>
    </source>
</evidence>
<dbReference type="InterPro" id="IPR006027">
    <property type="entry name" value="NusB_RsmB_TIM44"/>
</dbReference>